<dbReference type="InterPro" id="IPR051311">
    <property type="entry name" value="DedA_domain"/>
</dbReference>
<proteinExistence type="inferred from homology"/>
<keyword evidence="4 8" id="KW-0812">Transmembrane</keyword>
<sequence length="217" mass="22187">MDGALGMYVLLALTTAPPLVPNAALIASAGLLAQSGELDLWLVLAVVAGGALAGDVLVYGLGRLAGPRVRAWLQRRPARRSALEWMAGRLARHGVPFVVGMRFLPSGRLVGGLTAAVVGFPFRRFLLGSALAEAVWASYSVGLGYWGGAAFEGAWVGLLVGTALSLLVAGVAQLVSVRAGAKTGRAPLASAPPEQAPPEQAPQESAPQESAPFEGAS</sequence>
<keyword evidence="3" id="KW-1003">Cell membrane</keyword>
<evidence type="ECO:0000256" key="5">
    <source>
        <dbReference type="ARBA" id="ARBA00022989"/>
    </source>
</evidence>
<name>A0A286DQK7_9ACTN</name>
<feature type="transmembrane region" description="Helical" evidence="8">
    <location>
        <begin position="43"/>
        <end position="66"/>
    </location>
</feature>
<protein>
    <submittedName>
        <fullName evidence="10">Membrane protein DedA, SNARE-associated domain</fullName>
    </submittedName>
</protein>
<comment type="similarity">
    <text evidence="2">Belongs to the DedA family.</text>
</comment>
<reference evidence="10 11" key="1">
    <citation type="submission" date="2017-09" db="EMBL/GenBank/DDBJ databases">
        <authorList>
            <person name="Ehlers B."/>
            <person name="Leendertz F.H."/>
        </authorList>
    </citation>
    <scope>NUCLEOTIDE SEQUENCE [LARGE SCALE GENOMIC DNA]</scope>
    <source>
        <strain evidence="10 11">CGMCC 4.7095</strain>
    </source>
</reference>
<evidence type="ECO:0000313" key="10">
    <source>
        <dbReference type="EMBL" id="SOD60923.1"/>
    </source>
</evidence>
<evidence type="ECO:0000259" key="9">
    <source>
        <dbReference type="Pfam" id="PF09335"/>
    </source>
</evidence>
<evidence type="ECO:0000256" key="6">
    <source>
        <dbReference type="ARBA" id="ARBA00023136"/>
    </source>
</evidence>
<comment type="subcellular location">
    <subcellularLocation>
        <location evidence="1">Cell membrane</location>
        <topology evidence="1">Multi-pass membrane protein</topology>
    </subcellularLocation>
</comment>
<gene>
    <name evidence="10" type="ORF">SAMN06297387_102337</name>
</gene>
<dbReference type="EMBL" id="OCNE01000002">
    <property type="protein sequence ID" value="SOD60923.1"/>
    <property type="molecule type" value="Genomic_DNA"/>
</dbReference>
<dbReference type="AlphaFoldDB" id="A0A286DQK7"/>
<feature type="transmembrane region" description="Helical" evidence="8">
    <location>
        <begin position="125"/>
        <end position="147"/>
    </location>
</feature>
<evidence type="ECO:0000256" key="3">
    <source>
        <dbReference type="ARBA" id="ARBA00022475"/>
    </source>
</evidence>
<organism evidence="10 11">
    <name type="scientific">Streptomyces zhaozhouensis</name>
    <dbReference type="NCBI Taxonomy" id="1300267"/>
    <lineage>
        <taxon>Bacteria</taxon>
        <taxon>Bacillati</taxon>
        <taxon>Actinomycetota</taxon>
        <taxon>Actinomycetes</taxon>
        <taxon>Kitasatosporales</taxon>
        <taxon>Streptomycetaceae</taxon>
        <taxon>Streptomyces</taxon>
    </lineage>
</organism>
<feature type="transmembrane region" description="Helical" evidence="8">
    <location>
        <begin position="153"/>
        <end position="175"/>
    </location>
</feature>
<evidence type="ECO:0000313" key="11">
    <source>
        <dbReference type="Proteomes" id="UP000219072"/>
    </source>
</evidence>
<dbReference type="GO" id="GO:0005886">
    <property type="term" value="C:plasma membrane"/>
    <property type="evidence" value="ECO:0007669"/>
    <property type="project" value="UniProtKB-SubCell"/>
</dbReference>
<dbReference type="Proteomes" id="UP000219072">
    <property type="component" value="Unassembled WGS sequence"/>
</dbReference>
<feature type="domain" description="VTT" evidence="9">
    <location>
        <begin position="20"/>
        <end position="145"/>
    </location>
</feature>
<dbReference type="InterPro" id="IPR032816">
    <property type="entry name" value="VTT_dom"/>
</dbReference>
<feature type="region of interest" description="Disordered" evidence="7">
    <location>
        <begin position="185"/>
        <end position="217"/>
    </location>
</feature>
<keyword evidence="11" id="KW-1185">Reference proteome</keyword>
<feature type="compositionally biased region" description="Low complexity" evidence="7">
    <location>
        <begin position="201"/>
        <end position="217"/>
    </location>
</feature>
<evidence type="ECO:0000256" key="7">
    <source>
        <dbReference type="SAM" id="MobiDB-lite"/>
    </source>
</evidence>
<dbReference type="Pfam" id="PF09335">
    <property type="entry name" value="VTT_dom"/>
    <property type="match status" value="1"/>
</dbReference>
<dbReference type="PANTHER" id="PTHR42709:SF6">
    <property type="entry name" value="UNDECAPRENYL PHOSPHATE TRANSPORTER A"/>
    <property type="match status" value="1"/>
</dbReference>
<dbReference type="OrthoDB" id="3693767at2"/>
<keyword evidence="5 8" id="KW-1133">Transmembrane helix</keyword>
<dbReference type="RefSeq" id="WP_097229735.1">
    <property type="nucleotide sequence ID" value="NZ_OCNE01000002.1"/>
</dbReference>
<evidence type="ECO:0000256" key="8">
    <source>
        <dbReference type="SAM" id="Phobius"/>
    </source>
</evidence>
<evidence type="ECO:0000256" key="1">
    <source>
        <dbReference type="ARBA" id="ARBA00004651"/>
    </source>
</evidence>
<dbReference type="PANTHER" id="PTHR42709">
    <property type="entry name" value="ALKALINE PHOSPHATASE LIKE PROTEIN"/>
    <property type="match status" value="1"/>
</dbReference>
<keyword evidence="6 8" id="KW-0472">Membrane</keyword>
<evidence type="ECO:0000256" key="2">
    <source>
        <dbReference type="ARBA" id="ARBA00010792"/>
    </source>
</evidence>
<evidence type="ECO:0000256" key="4">
    <source>
        <dbReference type="ARBA" id="ARBA00022692"/>
    </source>
</evidence>
<accession>A0A286DQK7</accession>